<dbReference type="RefSeq" id="WP_140455882.1">
    <property type="nucleotide sequence ID" value="NZ_VFRP01000030.1"/>
</dbReference>
<sequence length="464" mass="51104">MANRHVIETRSGVAAEPRSPGRRRFFVGAASLAAGAVAAGATGWAAEAAEAPLTIAEGGRGPTRLHPSFVKDVGLLTDLNKTNQGGAWWNFDTYITPVEQFYIRNEYPTPRAEIDRRVDPRHWRLRIHGDAVERPLEITYDDLLRMPSRSIMSVMQCAGNGRTLFWEQEGMTAEPTKVGGNGWGLGGVGMAEWQYVPMSHILGLVGLRPNAKACLFWSGVDGKAPNTESDTGRPLPVRELIERGDDIGLAFKMNGMPLPPDHGAPVRALVPGWCGGASTKWLTEIKIASHDFWVRLNTLGHSNIGPDYTPPIPAPDDEFRFVTPKDVVGVPVTWHVARSMLTIPLVLERQPDMPGNYPLARGEWPAMPAGPQTLRGYAWAPRYGVERVDARVNGGEWQAARIIDVEPNRYSWVRFELPFAPLPGEYLIETRVTDRNGGVQPVSVPYNKGGYDYGAIPIFKARFA</sequence>
<proteinExistence type="predicted"/>
<dbReference type="GO" id="GO:0008482">
    <property type="term" value="F:sulfite oxidase activity"/>
    <property type="evidence" value="ECO:0007669"/>
    <property type="project" value="TreeGrafter"/>
</dbReference>
<comment type="caution">
    <text evidence="2">The sequence shown here is derived from an EMBL/GenBank/DDBJ whole genome shotgun (WGS) entry which is preliminary data.</text>
</comment>
<name>A0A501WH94_9RHOB</name>
<dbReference type="Pfam" id="PF00174">
    <property type="entry name" value="Oxidored_molyb"/>
    <property type="match status" value="1"/>
</dbReference>
<feature type="domain" description="Oxidoreductase molybdopterin-binding" evidence="1">
    <location>
        <begin position="117"/>
        <end position="291"/>
    </location>
</feature>
<accession>A0A501WH94</accession>
<dbReference type="PROSITE" id="PS51318">
    <property type="entry name" value="TAT"/>
    <property type="match status" value="1"/>
</dbReference>
<dbReference type="PANTHER" id="PTHR19372">
    <property type="entry name" value="SULFITE REDUCTASE"/>
    <property type="match status" value="1"/>
</dbReference>
<dbReference type="InterPro" id="IPR008335">
    <property type="entry name" value="Mopterin_OxRdtase_euk"/>
</dbReference>
<evidence type="ECO:0000313" key="2">
    <source>
        <dbReference type="EMBL" id="TPE47474.1"/>
    </source>
</evidence>
<dbReference type="AlphaFoldDB" id="A0A501WH94"/>
<dbReference type="PANTHER" id="PTHR19372:SF7">
    <property type="entry name" value="SULFITE OXIDASE, MITOCHONDRIAL"/>
    <property type="match status" value="1"/>
</dbReference>
<dbReference type="GO" id="GO:0006790">
    <property type="term" value="P:sulfur compound metabolic process"/>
    <property type="evidence" value="ECO:0007669"/>
    <property type="project" value="TreeGrafter"/>
</dbReference>
<dbReference type="PRINTS" id="PR00407">
    <property type="entry name" value="EUMOPTERIN"/>
</dbReference>
<dbReference type="GO" id="GO:0043546">
    <property type="term" value="F:molybdopterin cofactor binding"/>
    <property type="evidence" value="ECO:0007669"/>
    <property type="project" value="TreeGrafter"/>
</dbReference>
<dbReference type="OrthoDB" id="9778777at2"/>
<dbReference type="SUPFAM" id="SSF56524">
    <property type="entry name" value="Oxidoreductase molybdopterin-binding domain"/>
    <property type="match status" value="1"/>
</dbReference>
<dbReference type="InterPro" id="IPR036374">
    <property type="entry name" value="OxRdtase_Mopterin-bd_sf"/>
</dbReference>
<organism evidence="2 3">
    <name type="scientific">Amaricoccus solimangrovi</name>
    <dbReference type="NCBI Taxonomy" id="2589815"/>
    <lineage>
        <taxon>Bacteria</taxon>
        <taxon>Pseudomonadati</taxon>
        <taxon>Pseudomonadota</taxon>
        <taxon>Alphaproteobacteria</taxon>
        <taxon>Rhodobacterales</taxon>
        <taxon>Paracoccaceae</taxon>
        <taxon>Amaricoccus</taxon>
    </lineage>
</organism>
<protein>
    <submittedName>
        <fullName evidence="2">Oxidoreductase</fullName>
    </submittedName>
</protein>
<reference evidence="2 3" key="1">
    <citation type="submission" date="2019-06" db="EMBL/GenBank/DDBJ databases">
        <title>A novel bacterium of genus Amaricoccus, isolated from marine sediment.</title>
        <authorList>
            <person name="Huang H."/>
            <person name="Mo K."/>
            <person name="Hu Y."/>
        </authorList>
    </citation>
    <scope>NUCLEOTIDE SEQUENCE [LARGE SCALE GENOMIC DNA]</scope>
    <source>
        <strain evidence="2 3">HB172011</strain>
    </source>
</reference>
<evidence type="ECO:0000259" key="1">
    <source>
        <dbReference type="Pfam" id="PF00174"/>
    </source>
</evidence>
<dbReference type="InterPro" id="IPR014756">
    <property type="entry name" value="Ig_E-set"/>
</dbReference>
<gene>
    <name evidence="2" type="ORF">FJM51_19865</name>
</gene>
<dbReference type="EMBL" id="VFRP01000030">
    <property type="protein sequence ID" value="TPE47474.1"/>
    <property type="molecule type" value="Genomic_DNA"/>
</dbReference>
<dbReference type="InterPro" id="IPR000572">
    <property type="entry name" value="OxRdtase_Mopterin-bd_dom"/>
</dbReference>
<dbReference type="InterPro" id="IPR006311">
    <property type="entry name" value="TAT_signal"/>
</dbReference>
<keyword evidence="3" id="KW-1185">Reference proteome</keyword>
<evidence type="ECO:0000313" key="3">
    <source>
        <dbReference type="Proteomes" id="UP000319255"/>
    </source>
</evidence>
<dbReference type="GO" id="GO:0020037">
    <property type="term" value="F:heme binding"/>
    <property type="evidence" value="ECO:0007669"/>
    <property type="project" value="TreeGrafter"/>
</dbReference>
<dbReference type="Gene3D" id="3.90.420.10">
    <property type="entry name" value="Oxidoreductase, molybdopterin-binding domain"/>
    <property type="match status" value="1"/>
</dbReference>
<dbReference type="SUPFAM" id="SSF81296">
    <property type="entry name" value="E set domains"/>
    <property type="match status" value="1"/>
</dbReference>
<dbReference type="Proteomes" id="UP000319255">
    <property type="component" value="Unassembled WGS sequence"/>
</dbReference>
<dbReference type="Gene3D" id="2.60.40.650">
    <property type="match status" value="1"/>
</dbReference>